<feature type="transmembrane region" description="Helical" evidence="2">
    <location>
        <begin position="1451"/>
        <end position="1473"/>
    </location>
</feature>
<keyword evidence="5" id="KW-0449">Lipoprotein</keyword>
<evidence type="ECO:0000256" key="1">
    <source>
        <dbReference type="SAM" id="MobiDB-lite"/>
    </source>
</evidence>
<keyword evidence="2" id="KW-1133">Transmembrane helix</keyword>
<dbReference type="OrthoDB" id="439917at2759"/>
<dbReference type="PROSITE" id="PS51257">
    <property type="entry name" value="PROKAR_LIPOPROTEIN"/>
    <property type="match status" value="1"/>
</dbReference>
<feature type="transmembrane region" description="Helical" evidence="2">
    <location>
        <begin position="1503"/>
        <end position="1522"/>
    </location>
</feature>
<proteinExistence type="predicted"/>
<feature type="compositionally biased region" description="Acidic residues" evidence="1">
    <location>
        <begin position="1577"/>
        <end position="1593"/>
    </location>
</feature>
<feature type="transmembrane region" description="Helical" evidence="2">
    <location>
        <begin position="1480"/>
        <end position="1497"/>
    </location>
</feature>
<feature type="compositionally biased region" description="Basic and acidic residues" evidence="1">
    <location>
        <begin position="1594"/>
        <end position="1604"/>
    </location>
</feature>
<dbReference type="EMBL" id="JAHDYR010000038">
    <property type="protein sequence ID" value="KAG9392340.1"/>
    <property type="molecule type" value="Genomic_DNA"/>
</dbReference>
<dbReference type="Gene3D" id="2.10.50.10">
    <property type="entry name" value="Tumor Necrosis Factor Receptor, subunit A, domain 2"/>
    <property type="match status" value="3"/>
</dbReference>
<keyword evidence="2" id="KW-0472">Membrane</keyword>
<gene>
    <name evidence="5" type="ORF">J8273_5330</name>
</gene>
<feature type="domain" description="Tyrosine-protein kinase ephrin type A/B receptor-like" evidence="4">
    <location>
        <begin position="384"/>
        <end position="413"/>
    </location>
</feature>
<keyword evidence="3" id="KW-0732">Signal</keyword>
<feature type="region of interest" description="Disordered" evidence="1">
    <location>
        <begin position="1565"/>
        <end position="1632"/>
    </location>
</feature>
<dbReference type="InterPro" id="IPR011641">
    <property type="entry name" value="Tyr-kin_ephrin_A/B_rcpt-like"/>
</dbReference>
<comment type="caution">
    <text evidence="5">The sequence shown here is derived from an EMBL/GenBank/DDBJ whole genome shotgun (WGS) entry which is preliminary data.</text>
</comment>
<dbReference type="InterPro" id="IPR009030">
    <property type="entry name" value="Growth_fac_rcpt_cys_sf"/>
</dbReference>
<keyword evidence="2" id="KW-0812">Transmembrane</keyword>
<dbReference type="Proteomes" id="UP000717585">
    <property type="component" value="Unassembled WGS sequence"/>
</dbReference>
<evidence type="ECO:0000313" key="6">
    <source>
        <dbReference type="Proteomes" id="UP000717585"/>
    </source>
</evidence>
<evidence type="ECO:0000256" key="2">
    <source>
        <dbReference type="SAM" id="Phobius"/>
    </source>
</evidence>
<dbReference type="PANTHER" id="PTHR46967:SF2">
    <property type="entry name" value="SUSHI, VON WILLEBRAND FACTOR TYPE A, EGF AND PENTRAXIN DOMAIN-CONTAINING PROTEIN 1-LIKE"/>
    <property type="match status" value="1"/>
</dbReference>
<reference evidence="5" key="1">
    <citation type="submission" date="2021-05" db="EMBL/GenBank/DDBJ databases">
        <title>A free-living protist that lacks canonical eukaryotic 1 DNA replication and segregation systems.</title>
        <authorList>
            <person name="Salas-Leiva D.E."/>
            <person name="Tromer E.C."/>
            <person name="Curtis B.A."/>
            <person name="Jerlstrom-Hultqvist J."/>
            <person name="Kolisko M."/>
            <person name="Yi Z."/>
            <person name="Salas-Leiva J.S."/>
            <person name="Gallot-Lavallee L."/>
            <person name="Kops G.J.P.L."/>
            <person name="Archibald J.M."/>
            <person name="Simpson A.G.B."/>
            <person name="Roger A.J."/>
        </authorList>
    </citation>
    <scope>NUCLEOTIDE SEQUENCE</scope>
    <source>
        <strain evidence="5">BICM</strain>
    </source>
</reference>
<name>A0A8J6AV39_9EUKA</name>
<feature type="signal peptide" evidence="3">
    <location>
        <begin position="1"/>
        <end position="20"/>
    </location>
</feature>
<evidence type="ECO:0000259" key="4">
    <source>
        <dbReference type="Pfam" id="PF07699"/>
    </source>
</evidence>
<feature type="chain" id="PRO_5035218013" evidence="3">
    <location>
        <begin position="21"/>
        <end position="1632"/>
    </location>
</feature>
<keyword evidence="6" id="KW-1185">Reference proteome</keyword>
<evidence type="ECO:0000256" key="3">
    <source>
        <dbReference type="SAM" id="SignalP"/>
    </source>
</evidence>
<evidence type="ECO:0000313" key="5">
    <source>
        <dbReference type="EMBL" id="KAG9392340.1"/>
    </source>
</evidence>
<dbReference type="SUPFAM" id="SSF57184">
    <property type="entry name" value="Growth factor receptor domain"/>
    <property type="match status" value="2"/>
</dbReference>
<protein>
    <submittedName>
        <fullName evidence="5">Prokaryotic membrane lipoprotein lipid attachment site</fullName>
    </submittedName>
</protein>
<dbReference type="Pfam" id="PF07699">
    <property type="entry name" value="Ephrin_rec_like"/>
    <property type="match status" value="1"/>
</dbReference>
<accession>A0A8J6AV39</accession>
<sequence length="1632" mass="171679">MRSAKITVLLLLSLLACCKCSQSISKYTNATVFADDDTLFLSSIHNARVDLYTREEGEWVFQDLVSDGLSDNMFGYALAVSDAFVATSAYLEGNGTVYVYDRLSTGFGAHALIHAPEDVFSSGVHHRVAKFGVALSIEGDTLAIGASDVHPDEESYGWLSYFIYSHSTGVWVKTADLIEGTSSSNPQNAIVVKNNAIFYRSSAGTITIASVDGSRLATIGDESGYTACLAATGSWLVVGDSEVDAGNWWHSGETYVYNITDPTNVPLVSTLVPPFPYNSYYGLSVSAYNNTVSVGAHQAWDYVYKTGAAFVYRYNPETADFELAHSTYGASSYDHYGFLVATSDTTLVVIDDTSTGQTITLDYSVCPAGSEATSAGGYEACPAGTFAGALDPACLPCPLGTYQPSVGQSACLAPDDGYYAPPYNRTTQLACPAGFTTHEEGWTCVNASTPFTLDGTDLNEPYVYGLAADAEYIAASVSSNSYQLLLFDAVAGDLLSKTELSSSIGSENEFVAMTDSHIIVTAFVRYSMSSVTILSRDTQPIEIATMYYSYDADKIDRFADVAGFQAPDSTVSTFVLGNPRSNNGDIYGSGMVMLLTVDGTDASSISTTLLNGTSEYEHMGRSVAIDENFIYFTNETGSAINVVACTHALSPVAVLDLDGADIIRTNGEQLLVSSDGSVKAYSTGTLSLLSEITPAFFNIDGHKDSSTSFYPFGESIALCGDRLVVSEPIASGAEAEESGYLYVYHSIGDEWVLDDRIPGTYKESHVGFNSLACTPKLLVASSAKTYRPDRRSNHIDLQTSAMSSCGAGTNGVYPACTPCQPGTFSRFADSICLNASAGFFTNVSNANVMTECAPGYYQPEVGQTSCIAADPGFYVDPSDHSQQLECPPGYFSSDPAAASCTPADPGYYVSPADRTSQVRCTVLGTYSLGGAGGATSCTVVEAGYYATSQFIRGPCHAGKYQDETGQTECKSVTAPDTYTPVSGAWSEPKACPEGFTSTANHQGCVAGHMDFVAGISDVYTFYADAFVNATEGLYAGSFSFSALPTGCTMVSSNKVRCTQPVTSPTFTVTFTAGGESHTTTATLKLFKMTRPTALPLALLVGGADTSLALDLGFDIAPAEPDCPVVYSLSGAPSWATVNETALILAPVGSTPSSSAANLTVTSCAGVASTKHLSLTYLAIDGSSKIAQSPTNSVVFEPINGMAVTNVTIAGQSGTVIIDGNTGEAIYVPIGPTANGTTTMTVTLADGGSTTMEVTVPAIPVEYNVPSEVWLSGHMMTARTLAVNGSCAASLEASYLGETNVTTAVLANGSMYCVATAPTTPTLLRAMEYAVYADGAVMSSGSTEPEKLCIGIPQTASNSNASFDGAPSSLLSFGIKVNSKIFTANSYNHIYSEDGQVCVDINVRYVTSIDSDDTVDVLKSDNILSVDLLYASVSVFHTDFELPGEPSNLEKLITVAVAALAVIVGVVLLVLCLVCCIAPPLCAALILLVAILSVPVLLLASPVIALVLCCMCCCMCCCCIRRLRRKKKARKSKHALVVPDPVIMVPDAIEEQVFLPLPDNLTAPSPGDPLYPAVSDSAESDSESESESAGESDTSDPHSVDRPESAADSPVVPQEPTVEPHPAFEGDSADFNE</sequence>
<dbReference type="SMART" id="SM01411">
    <property type="entry name" value="Ephrin_rec_like"/>
    <property type="match status" value="4"/>
</dbReference>
<dbReference type="PANTHER" id="PTHR46967">
    <property type="entry name" value="INSULIN-LIKE GROWTH FACTOR BINDING PROTEIN,N-TERMINAL"/>
    <property type="match status" value="1"/>
</dbReference>
<organism evidence="5 6">
    <name type="scientific">Carpediemonas membranifera</name>
    <dbReference type="NCBI Taxonomy" id="201153"/>
    <lineage>
        <taxon>Eukaryota</taxon>
        <taxon>Metamonada</taxon>
        <taxon>Carpediemonas-like organisms</taxon>
        <taxon>Carpediemonas</taxon>
    </lineage>
</organism>